<dbReference type="GO" id="GO:0005886">
    <property type="term" value="C:plasma membrane"/>
    <property type="evidence" value="ECO:0007669"/>
    <property type="project" value="UniProtKB-SubCell"/>
</dbReference>
<keyword evidence="2" id="KW-1003">Cell membrane</keyword>
<reference evidence="9 10" key="1">
    <citation type="submission" date="2019-01" db="EMBL/GenBank/DDBJ databases">
        <authorList>
            <person name="Chen W.-M."/>
        </authorList>
    </citation>
    <scope>NUCLEOTIDE SEQUENCE [LARGE SCALE GENOMIC DNA]</scope>
    <source>
        <strain evidence="9 10">CCP-18</strain>
    </source>
</reference>
<dbReference type="InterPro" id="IPR002898">
    <property type="entry name" value="MotA_ExbB_proton_chnl"/>
</dbReference>
<dbReference type="PANTHER" id="PTHR30625:SF11">
    <property type="entry name" value="MOTA_TOLQ_EXBB PROTON CHANNEL DOMAIN-CONTAINING PROTEIN"/>
    <property type="match status" value="1"/>
</dbReference>
<sequence length="220" mass="23473">MLSIVQAAGWPIWPLLLCSVLALAIIVERAWSLRTSQVVPEALLGDLDRFDAKQLPGVEVADRLAHSSLLGQLLSAGLRAVIDDPTISDARLRQVMELAGRRVVHALERFLTALGTIATAAPLLGLLGTVVGMIEIFGSQAPGTGNPAQLAHGIAIALYNTAFGLIVAIPSLVAHRHFRAKVEAFELELEAAGERLYGQLTRHTHAAMRAVRGMAQPPHA</sequence>
<evidence type="ECO:0000313" key="10">
    <source>
        <dbReference type="Proteomes" id="UP000288587"/>
    </source>
</evidence>
<dbReference type="EMBL" id="SACM01000005">
    <property type="protein sequence ID" value="RVT83013.1"/>
    <property type="molecule type" value="Genomic_DNA"/>
</dbReference>
<dbReference type="AlphaFoldDB" id="A0A437LCG0"/>
<feature type="transmembrane region" description="Helical" evidence="7">
    <location>
        <begin position="154"/>
        <end position="173"/>
    </location>
</feature>
<comment type="caution">
    <text evidence="9">The sequence shown here is derived from an EMBL/GenBank/DDBJ whole genome shotgun (WGS) entry which is preliminary data.</text>
</comment>
<keyword evidence="4 7" id="KW-1133">Transmembrane helix</keyword>
<keyword evidence="5 7" id="KW-0472">Membrane</keyword>
<gene>
    <name evidence="9" type="ORF">EOD73_15745</name>
</gene>
<organism evidence="9 10">
    <name type="scientific">Inhella crocodyli</name>
    <dbReference type="NCBI Taxonomy" id="2499851"/>
    <lineage>
        <taxon>Bacteria</taxon>
        <taxon>Pseudomonadati</taxon>
        <taxon>Pseudomonadota</taxon>
        <taxon>Betaproteobacteria</taxon>
        <taxon>Burkholderiales</taxon>
        <taxon>Sphaerotilaceae</taxon>
        <taxon>Inhella</taxon>
    </lineage>
</organism>
<comment type="subcellular location">
    <subcellularLocation>
        <location evidence="1">Cell membrane</location>
        <topology evidence="1">Multi-pass membrane protein</topology>
    </subcellularLocation>
    <subcellularLocation>
        <location evidence="6">Membrane</location>
        <topology evidence="6">Multi-pass membrane protein</topology>
    </subcellularLocation>
</comment>
<evidence type="ECO:0000256" key="4">
    <source>
        <dbReference type="ARBA" id="ARBA00022989"/>
    </source>
</evidence>
<name>A0A437LCG0_9BURK</name>
<protein>
    <submittedName>
        <fullName evidence="9">MotA/TolQ/ExbB proton channel family protein</fullName>
    </submittedName>
</protein>
<comment type="similarity">
    <text evidence="6">Belongs to the exbB/tolQ family.</text>
</comment>
<keyword evidence="3 7" id="KW-0812">Transmembrane</keyword>
<accession>A0A437LCG0</accession>
<evidence type="ECO:0000256" key="6">
    <source>
        <dbReference type="RuleBase" id="RU004057"/>
    </source>
</evidence>
<proteinExistence type="inferred from homology"/>
<dbReference type="RefSeq" id="WP_127683994.1">
    <property type="nucleotide sequence ID" value="NZ_SACM01000005.1"/>
</dbReference>
<feature type="domain" description="MotA/TolQ/ExbB proton channel" evidence="8">
    <location>
        <begin position="68"/>
        <end position="190"/>
    </location>
</feature>
<dbReference type="GO" id="GO:0017038">
    <property type="term" value="P:protein import"/>
    <property type="evidence" value="ECO:0007669"/>
    <property type="project" value="TreeGrafter"/>
</dbReference>
<dbReference type="PANTHER" id="PTHR30625">
    <property type="entry name" value="PROTEIN TOLQ"/>
    <property type="match status" value="1"/>
</dbReference>
<keyword evidence="10" id="KW-1185">Reference proteome</keyword>
<evidence type="ECO:0000259" key="8">
    <source>
        <dbReference type="Pfam" id="PF01618"/>
    </source>
</evidence>
<keyword evidence="6" id="KW-0813">Transport</keyword>
<evidence type="ECO:0000256" key="2">
    <source>
        <dbReference type="ARBA" id="ARBA00022475"/>
    </source>
</evidence>
<dbReference type="OrthoDB" id="4045at2"/>
<evidence type="ECO:0000256" key="1">
    <source>
        <dbReference type="ARBA" id="ARBA00004651"/>
    </source>
</evidence>
<feature type="transmembrane region" description="Helical" evidence="7">
    <location>
        <begin position="110"/>
        <end position="134"/>
    </location>
</feature>
<evidence type="ECO:0000313" key="9">
    <source>
        <dbReference type="EMBL" id="RVT83013.1"/>
    </source>
</evidence>
<evidence type="ECO:0000256" key="7">
    <source>
        <dbReference type="SAM" id="Phobius"/>
    </source>
</evidence>
<evidence type="ECO:0000256" key="3">
    <source>
        <dbReference type="ARBA" id="ARBA00022692"/>
    </source>
</evidence>
<dbReference type="Pfam" id="PF01618">
    <property type="entry name" value="MotA_ExbB"/>
    <property type="match status" value="1"/>
</dbReference>
<feature type="transmembrane region" description="Helical" evidence="7">
    <location>
        <begin position="12"/>
        <end position="31"/>
    </location>
</feature>
<evidence type="ECO:0000256" key="5">
    <source>
        <dbReference type="ARBA" id="ARBA00023136"/>
    </source>
</evidence>
<dbReference type="Proteomes" id="UP000288587">
    <property type="component" value="Unassembled WGS sequence"/>
</dbReference>
<keyword evidence="6" id="KW-0653">Protein transport</keyword>
<dbReference type="InterPro" id="IPR050790">
    <property type="entry name" value="ExbB/TolQ_transport"/>
</dbReference>